<accession>A0ABU1B6X8</accession>
<comment type="similarity">
    <text evidence="1">Belongs to the pectinesterase family.</text>
</comment>
<dbReference type="RefSeq" id="WP_309038096.1">
    <property type="nucleotide sequence ID" value="NZ_JAVIFY010000001.1"/>
</dbReference>
<proteinExistence type="inferred from homology"/>
<dbReference type="InterPro" id="IPR012334">
    <property type="entry name" value="Pectin_lyas_fold"/>
</dbReference>
<dbReference type="Gene3D" id="2.160.20.10">
    <property type="entry name" value="Single-stranded right-handed beta-helix, Pectin lyase-like"/>
    <property type="match status" value="1"/>
</dbReference>
<protein>
    <submittedName>
        <fullName evidence="5">Pectinesterase family protein</fullName>
    </submittedName>
</protein>
<keyword evidence="3" id="KW-0063">Aspartyl esterase</keyword>
<dbReference type="SUPFAM" id="SSF51126">
    <property type="entry name" value="Pectin lyase-like"/>
    <property type="match status" value="1"/>
</dbReference>
<dbReference type="EMBL" id="JAVIFY010000001">
    <property type="protein sequence ID" value="MDQ9090080.1"/>
    <property type="molecule type" value="Genomic_DNA"/>
</dbReference>
<keyword evidence="2" id="KW-0378">Hydrolase</keyword>
<evidence type="ECO:0000313" key="6">
    <source>
        <dbReference type="Proteomes" id="UP001226574"/>
    </source>
</evidence>
<dbReference type="PANTHER" id="PTHR31321:SF72">
    <property type="entry name" value="PECTINESTERASE 11-RELATED"/>
    <property type="match status" value="1"/>
</dbReference>
<keyword evidence="6" id="KW-1185">Reference proteome</keyword>
<feature type="domain" description="Pectinesterase catalytic" evidence="4">
    <location>
        <begin position="36"/>
        <end position="209"/>
    </location>
</feature>
<comment type="caution">
    <text evidence="5">The sequence shown here is derived from an EMBL/GenBank/DDBJ whole genome shotgun (WGS) entry which is preliminary data.</text>
</comment>
<evidence type="ECO:0000259" key="4">
    <source>
        <dbReference type="Pfam" id="PF01095"/>
    </source>
</evidence>
<evidence type="ECO:0000256" key="3">
    <source>
        <dbReference type="ARBA" id="ARBA00023085"/>
    </source>
</evidence>
<gene>
    <name evidence="5" type="ORF">RC083_00595</name>
</gene>
<evidence type="ECO:0000256" key="2">
    <source>
        <dbReference type="ARBA" id="ARBA00022801"/>
    </source>
</evidence>
<name>A0ABU1B6X8_PSEHA</name>
<dbReference type="PANTHER" id="PTHR31321">
    <property type="entry name" value="ACYL-COA THIOESTER HYDROLASE YBHC-RELATED"/>
    <property type="match status" value="1"/>
</dbReference>
<sequence length="352" mass="40654">MMMKRFLLYFYLFIGSFGLLAATPPIGSEPSKILSVNKTQPTAFKTIQSAIDASSQYKSVIILIGPGLYHEKLYITRNNLSLVGSSLSDTRIEYAELRNNWREKHDSDWGAAVINIAGSDINIVNLSVTNNYGRLHDTDEHQFAIRSFESATRIILHQCDISADGADTLSLWNKENGLYYHSYCSFTGATDMVCPRGTALIEHSTFFNLKQTATLWHDGELDSEQKLVVANSSFDGVENFWLGRHHYDAQFYLFNNQFSKNMANKAIFKKTYKDTTRNRNNYYGDRYYFYANQSPRDHLWLATNITPEQYTQFTEPSLTQWVFKSKWRPKHVLNELQKVIQQQQFKSEPFTL</sequence>
<dbReference type="Proteomes" id="UP001226574">
    <property type="component" value="Unassembled WGS sequence"/>
</dbReference>
<organism evidence="5 6">
    <name type="scientific">Pseudoalteromonas haloplanktis</name>
    <name type="common">Alteromonas haloplanktis</name>
    <dbReference type="NCBI Taxonomy" id="228"/>
    <lineage>
        <taxon>Bacteria</taxon>
        <taxon>Pseudomonadati</taxon>
        <taxon>Pseudomonadota</taxon>
        <taxon>Gammaproteobacteria</taxon>
        <taxon>Alteromonadales</taxon>
        <taxon>Pseudoalteromonadaceae</taxon>
        <taxon>Pseudoalteromonas</taxon>
    </lineage>
</organism>
<dbReference type="Pfam" id="PF01095">
    <property type="entry name" value="Pectinesterase"/>
    <property type="match status" value="1"/>
</dbReference>
<dbReference type="InterPro" id="IPR000070">
    <property type="entry name" value="Pectinesterase_cat"/>
</dbReference>
<evidence type="ECO:0000313" key="5">
    <source>
        <dbReference type="EMBL" id="MDQ9090080.1"/>
    </source>
</evidence>
<dbReference type="InterPro" id="IPR011050">
    <property type="entry name" value="Pectin_lyase_fold/virulence"/>
</dbReference>
<reference evidence="5 6" key="1">
    <citation type="submission" date="2023-08" db="EMBL/GenBank/DDBJ databases">
        <title>Pseudoalteromonas haloplanktis LL1 genome.</title>
        <authorList>
            <person name="Wu S."/>
        </authorList>
    </citation>
    <scope>NUCLEOTIDE SEQUENCE [LARGE SCALE GENOMIC DNA]</scope>
    <source>
        <strain evidence="5 6">LL1</strain>
    </source>
</reference>
<evidence type="ECO:0000256" key="1">
    <source>
        <dbReference type="ARBA" id="ARBA00008891"/>
    </source>
</evidence>